<dbReference type="AlphaFoldDB" id="A0A158K740"/>
<feature type="region of interest" description="Disordered" evidence="1">
    <location>
        <begin position="246"/>
        <end position="277"/>
    </location>
</feature>
<dbReference type="PANTHER" id="PTHR37951:SF1">
    <property type="entry name" value="TYPE VI SECRETION SYSTEM COMPONENT TSSA1"/>
    <property type="match status" value="1"/>
</dbReference>
<dbReference type="EMBL" id="FCON02000068">
    <property type="protein sequence ID" value="SAL76926.1"/>
    <property type="molecule type" value="Genomic_DNA"/>
</dbReference>
<evidence type="ECO:0000259" key="2">
    <source>
        <dbReference type="Pfam" id="PF06812"/>
    </source>
</evidence>
<dbReference type="OrthoDB" id="9771118at2"/>
<dbReference type="RefSeq" id="WP_087647140.1">
    <property type="nucleotide sequence ID" value="NZ_FCON02000068.1"/>
</dbReference>
<dbReference type="InterPro" id="IPR017740">
    <property type="entry name" value="TssA-like"/>
</dbReference>
<gene>
    <name evidence="3" type="ORF">AWB68_05091</name>
</gene>
<dbReference type="NCBIfam" id="TIGR03363">
    <property type="entry name" value="VI_chp_8"/>
    <property type="match status" value="1"/>
</dbReference>
<evidence type="ECO:0000313" key="3">
    <source>
        <dbReference type="EMBL" id="SAL76926.1"/>
    </source>
</evidence>
<protein>
    <submittedName>
        <fullName evidence="3">ImpA-like protein</fullName>
    </submittedName>
</protein>
<accession>A0A158K740</accession>
<name>A0A158K740_9BURK</name>
<proteinExistence type="predicted"/>
<reference evidence="3" key="1">
    <citation type="submission" date="2016-01" db="EMBL/GenBank/DDBJ databases">
        <authorList>
            <person name="Peeters C."/>
        </authorList>
    </citation>
    <scope>NUCLEOTIDE SEQUENCE [LARGE SCALE GENOMIC DNA]</scope>
    <source>
        <strain evidence="3">LMG 22940</strain>
    </source>
</reference>
<dbReference type="Pfam" id="PF06812">
    <property type="entry name" value="ImpA_N"/>
    <property type="match status" value="1"/>
</dbReference>
<feature type="domain" description="ImpA N-terminal" evidence="2">
    <location>
        <begin position="11"/>
        <end position="133"/>
    </location>
</feature>
<comment type="caution">
    <text evidence="3">The sequence shown here is derived from an EMBL/GenBank/DDBJ whole genome shotgun (WGS) entry which is preliminary data.</text>
</comment>
<dbReference type="Proteomes" id="UP000054770">
    <property type="component" value="Unassembled WGS sequence"/>
</dbReference>
<keyword evidence="4" id="KW-1185">Reference proteome</keyword>
<evidence type="ECO:0000313" key="4">
    <source>
        <dbReference type="Proteomes" id="UP000054770"/>
    </source>
</evidence>
<dbReference type="InterPro" id="IPR010657">
    <property type="entry name" value="ImpA_N"/>
</dbReference>
<dbReference type="PANTHER" id="PTHR37951">
    <property type="entry name" value="CYTOPLASMIC PROTEIN-RELATED"/>
    <property type="match status" value="1"/>
</dbReference>
<evidence type="ECO:0000256" key="1">
    <source>
        <dbReference type="SAM" id="MobiDB-lite"/>
    </source>
</evidence>
<sequence>MTQLDVAALVTEITSESPCGEDVEYDREFQELEQAVNGKPEVQYGATVVPPTPPDWKVAGKLALGLLSRSRDLRVAVYLARALLIRERIEGMADGLALIEGLIAERWACLYPRLDPDDDNDPTERVSALAALASSDGMLIALRDTPLVDSRTHGAFSLRDMQYATGAATLPDGVTAPSLASIQAAIAETPGETSATLAALAAARRSAAGIETILTGHVGVANAIDLSKLSALIDEAAATLRELQPAGAGEPPAAADSGNPDAAAGTPGAPGAPAAAPAALQGEVSSRADVIKVIDKVCAYYERHEPSSPVPMLLNRARRLVDKSFMEILQDLAPEGLGQARQIGGETDE</sequence>
<organism evidence="3 4">
    <name type="scientific">Caballeronia choica</name>
    <dbReference type="NCBI Taxonomy" id="326476"/>
    <lineage>
        <taxon>Bacteria</taxon>
        <taxon>Pseudomonadati</taxon>
        <taxon>Pseudomonadota</taxon>
        <taxon>Betaproteobacteria</taxon>
        <taxon>Burkholderiales</taxon>
        <taxon>Burkholderiaceae</taxon>
        <taxon>Caballeronia</taxon>
    </lineage>
</organism>